<dbReference type="PRINTS" id="PR00385">
    <property type="entry name" value="P450"/>
</dbReference>
<keyword evidence="17" id="KW-1185">Reference proteome</keyword>
<proteinExistence type="inferred from homology"/>
<dbReference type="InterPro" id="IPR017972">
    <property type="entry name" value="Cyt_P450_CS"/>
</dbReference>
<dbReference type="GO" id="GO:0004497">
    <property type="term" value="F:monooxygenase activity"/>
    <property type="evidence" value="ECO:0007669"/>
    <property type="project" value="UniProtKB-KW"/>
</dbReference>
<dbReference type="PROSITE" id="PS00086">
    <property type="entry name" value="CYTOCHROME_P450"/>
    <property type="match status" value="1"/>
</dbReference>
<evidence type="ECO:0000256" key="7">
    <source>
        <dbReference type="ARBA" id="ARBA00022723"/>
    </source>
</evidence>
<evidence type="ECO:0000256" key="12">
    <source>
        <dbReference type="ARBA" id="ARBA00023033"/>
    </source>
</evidence>
<evidence type="ECO:0000256" key="10">
    <source>
        <dbReference type="ARBA" id="ARBA00023002"/>
    </source>
</evidence>
<keyword evidence="7 14" id="KW-0479">Metal-binding</keyword>
<dbReference type="InterPro" id="IPR036396">
    <property type="entry name" value="Cyt_P450_sf"/>
</dbReference>
<keyword evidence="6 14" id="KW-0349">Heme</keyword>
<dbReference type="CDD" id="cd11056">
    <property type="entry name" value="CYP6-like"/>
    <property type="match status" value="1"/>
</dbReference>
<evidence type="ECO:0000256" key="2">
    <source>
        <dbReference type="ARBA" id="ARBA00003690"/>
    </source>
</evidence>
<comment type="subcellular location">
    <subcellularLocation>
        <location evidence="4">Endoplasmic reticulum membrane</location>
        <topology evidence="4">Peripheral membrane protein</topology>
    </subcellularLocation>
    <subcellularLocation>
        <location evidence="3">Microsome membrane</location>
        <topology evidence="3">Peripheral membrane protein</topology>
    </subcellularLocation>
</comment>
<keyword evidence="8" id="KW-0256">Endoplasmic reticulum</keyword>
<reference evidence="16" key="1">
    <citation type="submission" date="2022-07" db="EMBL/GenBank/DDBJ databases">
        <authorList>
            <person name="Trinca V."/>
            <person name="Uliana J.V.C."/>
            <person name="Torres T.T."/>
            <person name="Ward R.J."/>
            <person name="Monesi N."/>
        </authorList>
    </citation>
    <scope>NUCLEOTIDE SEQUENCE</scope>
    <source>
        <strain evidence="16">HSMRA1968</strain>
        <tissue evidence="16">Whole embryos</tissue>
    </source>
</reference>
<name>A0A9Q0MKT8_9DIPT</name>
<dbReference type="OrthoDB" id="2789670at2759"/>
<evidence type="ECO:0000313" key="17">
    <source>
        <dbReference type="Proteomes" id="UP001151699"/>
    </source>
</evidence>
<dbReference type="EMBL" id="WJQU01002034">
    <property type="protein sequence ID" value="KAJ6633420.1"/>
    <property type="molecule type" value="Genomic_DNA"/>
</dbReference>
<dbReference type="GO" id="GO:0005789">
    <property type="term" value="C:endoplasmic reticulum membrane"/>
    <property type="evidence" value="ECO:0007669"/>
    <property type="project" value="UniProtKB-SubCell"/>
</dbReference>
<dbReference type="SUPFAM" id="SSF48264">
    <property type="entry name" value="Cytochrome P450"/>
    <property type="match status" value="1"/>
</dbReference>
<dbReference type="Proteomes" id="UP001151699">
    <property type="component" value="Unassembled WGS sequence"/>
</dbReference>
<accession>A0A9Q0MKT8</accession>
<keyword evidence="9" id="KW-0492">Microsome</keyword>
<dbReference type="InterPro" id="IPR001128">
    <property type="entry name" value="Cyt_P450"/>
</dbReference>
<dbReference type="Pfam" id="PF00067">
    <property type="entry name" value="p450"/>
    <property type="match status" value="1"/>
</dbReference>
<dbReference type="InterPro" id="IPR002401">
    <property type="entry name" value="Cyt_P450_E_grp-I"/>
</dbReference>
<dbReference type="AlphaFoldDB" id="A0A9Q0MKT8"/>
<evidence type="ECO:0000256" key="3">
    <source>
        <dbReference type="ARBA" id="ARBA00004174"/>
    </source>
</evidence>
<evidence type="ECO:0000256" key="4">
    <source>
        <dbReference type="ARBA" id="ARBA00004406"/>
    </source>
</evidence>
<dbReference type="PRINTS" id="PR00463">
    <property type="entry name" value="EP450I"/>
</dbReference>
<evidence type="ECO:0000256" key="1">
    <source>
        <dbReference type="ARBA" id="ARBA00001971"/>
    </source>
</evidence>
<keyword evidence="13" id="KW-0472">Membrane</keyword>
<evidence type="ECO:0000256" key="6">
    <source>
        <dbReference type="ARBA" id="ARBA00022617"/>
    </source>
</evidence>
<keyword evidence="10 15" id="KW-0560">Oxidoreductase</keyword>
<dbReference type="GO" id="GO:0016705">
    <property type="term" value="F:oxidoreductase activity, acting on paired donors, with incorporation or reduction of molecular oxygen"/>
    <property type="evidence" value="ECO:0007669"/>
    <property type="project" value="InterPro"/>
</dbReference>
<comment type="similarity">
    <text evidence="5 15">Belongs to the cytochrome P450 family.</text>
</comment>
<dbReference type="InterPro" id="IPR050476">
    <property type="entry name" value="Insect_CytP450_Detox"/>
</dbReference>
<evidence type="ECO:0000313" key="16">
    <source>
        <dbReference type="EMBL" id="KAJ6633420.1"/>
    </source>
</evidence>
<keyword evidence="12 15" id="KW-0503">Monooxygenase</keyword>
<organism evidence="16 17">
    <name type="scientific">Pseudolycoriella hygida</name>
    <dbReference type="NCBI Taxonomy" id="35572"/>
    <lineage>
        <taxon>Eukaryota</taxon>
        <taxon>Metazoa</taxon>
        <taxon>Ecdysozoa</taxon>
        <taxon>Arthropoda</taxon>
        <taxon>Hexapoda</taxon>
        <taxon>Insecta</taxon>
        <taxon>Pterygota</taxon>
        <taxon>Neoptera</taxon>
        <taxon>Endopterygota</taxon>
        <taxon>Diptera</taxon>
        <taxon>Nematocera</taxon>
        <taxon>Sciaroidea</taxon>
        <taxon>Sciaridae</taxon>
        <taxon>Pseudolycoriella</taxon>
    </lineage>
</organism>
<comment type="cofactor">
    <cofactor evidence="1 14">
        <name>heme</name>
        <dbReference type="ChEBI" id="CHEBI:30413"/>
    </cofactor>
</comment>
<dbReference type="Gene3D" id="1.10.630.10">
    <property type="entry name" value="Cytochrome P450"/>
    <property type="match status" value="1"/>
</dbReference>
<protein>
    <submittedName>
        <fullName evidence="16">Cytochrome P450 9f2</fullName>
    </submittedName>
</protein>
<dbReference type="GO" id="GO:0005506">
    <property type="term" value="F:iron ion binding"/>
    <property type="evidence" value="ECO:0007669"/>
    <property type="project" value="InterPro"/>
</dbReference>
<dbReference type="GO" id="GO:0020037">
    <property type="term" value="F:heme binding"/>
    <property type="evidence" value="ECO:0007669"/>
    <property type="project" value="InterPro"/>
</dbReference>
<evidence type="ECO:0000256" key="9">
    <source>
        <dbReference type="ARBA" id="ARBA00022848"/>
    </source>
</evidence>
<comment type="function">
    <text evidence="2">May be involved in the metabolism of insect hormones and in the breakdown of synthetic insecticides.</text>
</comment>
<evidence type="ECO:0000256" key="15">
    <source>
        <dbReference type="RuleBase" id="RU000461"/>
    </source>
</evidence>
<evidence type="ECO:0000256" key="11">
    <source>
        <dbReference type="ARBA" id="ARBA00023004"/>
    </source>
</evidence>
<dbReference type="FunFam" id="1.10.630.10:FF:000042">
    <property type="entry name" value="Cytochrome P450"/>
    <property type="match status" value="1"/>
</dbReference>
<dbReference type="PANTHER" id="PTHR24292:SF54">
    <property type="entry name" value="CYP9F3-RELATED"/>
    <property type="match status" value="1"/>
</dbReference>
<sequence>MDCFCALEWILNKWTIVLSIVGYFFYKWSVATSQFFAEKGVPYHKPMPLFGNFLDIVFQKISMADKVIELYNQFKTKRAFGMFEMRNPMLVINDPELIKQITIKDFDHFTERRQFFDKNSEPLIARNLASLTGQQWRDMRSTLSPAFTGSKMRQMFELVVESAENLVSELMKKAKSSTEPYVVEVKDIFTLYTNDVIASTAFGLKINSIQDNNNKFYTLGKKVMNFGGWTGIKLFFVITFPKIARMIKLKVFPSEYMDYFRNLVLDAIKYREAHDIIRPDMIQLLMQAQKGTLKLASEDSSENGTAGFATVEEHEVGERDHHILEDDDLTAQCFVFFAAGFETSAVLSCFTAHEICANADVQSKLIEEVDEVVKSLNGKKLSYDVIQRMKYLDMVVSETLRMWPPAIAFDRVCSKEYTFQDFDGNNITIKKGENLSFPTIGIHRDERYYPNPSRFDPERFSDENKANINSQAYLPFGSGPRNCIGSRFALMETKALIFYLLNSFTLEVSEKTQIPIRLSKSSFKFGPQNGFWIHLKPRVK</sequence>
<evidence type="ECO:0000256" key="13">
    <source>
        <dbReference type="ARBA" id="ARBA00023136"/>
    </source>
</evidence>
<keyword evidence="11 14" id="KW-0408">Iron</keyword>
<evidence type="ECO:0000256" key="8">
    <source>
        <dbReference type="ARBA" id="ARBA00022824"/>
    </source>
</evidence>
<evidence type="ECO:0000256" key="14">
    <source>
        <dbReference type="PIRSR" id="PIRSR602401-1"/>
    </source>
</evidence>
<comment type="caution">
    <text evidence="16">The sequence shown here is derived from an EMBL/GenBank/DDBJ whole genome shotgun (WGS) entry which is preliminary data.</text>
</comment>
<dbReference type="PANTHER" id="PTHR24292">
    <property type="entry name" value="CYTOCHROME P450"/>
    <property type="match status" value="1"/>
</dbReference>
<feature type="binding site" description="axial binding residue" evidence="14">
    <location>
        <position position="483"/>
    </location>
    <ligand>
        <name>heme</name>
        <dbReference type="ChEBI" id="CHEBI:30413"/>
    </ligand>
    <ligandPart>
        <name>Fe</name>
        <dbReference type="ChEBI" id="CHEBI:18248"/>
    </ligandPart>
</feature>
<gene>
    <name evidence="16" type="primary">Cyp9f2_6</name>
    <name evidence="16" type="ORF">Bhyg_16336</name>
</gene>
<evidence type="ECO:0000256" key="5">
    <source>
        <dbReference type="ARBA" id="ARBA00010617"/>
    </source>
</evidence>